<keyword evidence="5 7" id="KW-0472">Membrane</keyword>
<feature type="compositionally biased region" description="Polar residues" evidence="6">
    <location>
        <begin position="929"/>
        <end position="956"/>
    </location>
</feature>
<name>V5I3W8_BYSSN</name>
<dbReference type="GO" id="GO:0098703">
    <property type="term" value="P:calcium ion import across plasma membrane"/>
    <property type="evidence" value="ECO:0007669"/>
    <property type="project" value="InterPro"/>
</dbReference>
<evidence type="ECO:0000313" key="9">
    <source>
        <dbReference type="Proteomes" id="UP000018001"/>
    </source>
</evidence>
<dbReference type="PANTHER" id="PTHR21535:SF55">
    <property type="entry name" value="MAGNESIUM TRANSPORTER ALR1-RELATED"/>
    <property type="match status" value="1"/>
</dbReference>
<keyword evidence="9" id="KW-1185">Reference proteome</keyword>
<dbReference type="GO" id="GO:0015095">
    <property type="term" value="F:magnesium ion transmembrane transporter activity"/>
    <property type="evidence" value="ECO:0007669"/>
    <property type="project" value="InterPro"/>
</dbReference>
<dbReference type="InterPro" id="IPR002523">
    <property type="entry name" value="MgTranspt_CorA/ZnTranspt_ZntB"/>
</dbReference>
<dbReference type="FunFam" id="1.20.58.340:FF:000006">
    <property type="entry name" value="CorA family metal ion transporter"/>
    <property type="match status" value="1"/>
</dbReference>
<comment type="caution">
    <text evidence="8">The sequence shown here is derived from an EMBL/GenBank/DDBJ whole genome shotgun (WGS) entry which is preliminary data.</text>
</comment>
<dbReference type="GO" id="GO:0005262">
    <property type="term" value="F:calcium channel activity"/>
    <property type="evidence" value="ECO:0007669"/>
    <property type="project" value="InterPro"/>
</dbReference>
<dbReference type="GO" id="GO:0010961">
    <property type="term" value="P:intracellular magnesium ion homeostasis"/>
    <property type="evidence" value="ECO:0007669"/>
    <property type="project" value="TreeGrafter"/>
</dbReference>
<dbReference type="Pfam" id="PF12929">
    <property type="entry name" value="Mid1"/>
    <property type="match status" value="1"/>
</dbReference>
<feature type="region of interest" description="Disordered" evidence="6">
    <location>
        <begin position="885"/>
        <end position="956"/>
    </location>
</feature>
<sequence>MSESPRSSKCLTRFSTPVPELDDHRFQHDPSARADVCAETPQNTTQQAGAADAPERPDLLQVNDAIREAGSISRDFEHAVVDDDKSCRDVDARISIDRASPLLAARRWSRNQQEAPSRSREPSPSTRSSSPPNSVDAFADPRRRERANTLESHATVDVEAILQRTVSGGSRGRRPTFSNASVIRPEQGDVRLEIAENACVTPYEQPGRIPVIDYEELEEFVALNKKAKPVTTSRKHSLSSQSRTHRVFHDLRPNSFKPDLPKIVTQSSSPERTSSEAIGPFNEKLEEIPTKGMDEKELLQKLHNENRPNRFSFFSSESQSTVHASELGDLVLPGDTFRDLFQLGPEGGVWWLDVLNPTEAELGALSRAFSIHPLTAEDIMTQEAREKVELFKQYYFVCFRTFYQVDKTSEDFLEPVNFYMVVFRDGVITFSFTENPHASNVRRRIGKLRDYVSLSSDWICYAMIDDIVDSFGPVIREVEVESEAIEDHVFIARVDDFESFLPRIGELRKKVMSLMRLLGGKADVIRGFSKRCNEQYSVTPRGDIGLYLGDIQDHVVTMMSNLGHFEKMLSRSHANYLAQLNVTNLVLGNHVNKVLSKVTLIATMLVPMNLICGLWGMNVPVPGRDSEGLGWFFGIVGILGLIVVVSTIAARWLKLMSNKNSGYSKTCNECKAPQTTNGPGALPLSAHICHFIVQLRGTQLGITDHPTGPTAITHLRLGTIPLPRVARFTPDSRPQGTSSFNDVNLQPPRDCPGHPTSSMGMQFPRLTPLQSRFAATFTATLFLILVYLIFSSPRFAYAADIPSSIAETDHNHPISIGSLSDGIGEEKIWLDLGDFDEVLEEDETPDQAIVRRAPEGVTALGNNQFKQDNIKQGETQYYVFPKEAVAGPKSPKPKGLPPFEPAPSDDSDEGVDFHELKRRDDDDLDKRSTTVYISMTTCSQPSANKSDPNSGNIPPQLQVYISRSESLQKPGPSVDNSSQAQYDADGGYVGVPMQADGDVYLSVSAPNATGYSGIYTYEIAASIDAYFHSVVEDDPFLYWVDGDINAALLVTNNVTESASDSENYKQWMNITPPYTVFASNINDTSILGMQKSYCALNQLAQIRKSSNNVEVGMTNRGLGNKPKEQFYIHGLNRSSTYYGILAMDGNSTSSGNGIIGGGGKVWRPMNFSTKADDNCAVLFNLTFCSEVAYAVPSNPSLDVAELTSIYDSYAASLYRNFSYSLQQIQCNASADSAYSLAVGCDDCAAAYKQWLCSVTIPRCADFSNDASFLRVRNAAQPFLNGTQIPSNSPLVQSPVESRSRNPLIDSQIRPGPYKEVLPCQDLCWDLVRNCPAALQFSCPVGQALNASYGYRDPNGDITCSYLGAAYYLNHSWNLRSGALVSIYTLAIFWAVVWAFV</sequence>
<evidence type="ECO:0008006" key="10">
    <source>
        <dbReference type="Google" id="ProtNLM"/>
    </source>
</evidence>
<evidence type="ECO:0000256" key="7">
    <source>
        <dbReference type="SAM" id="Phobius"/>
    </source>
</evidence>
<dbReference type="CDD" id="cd12829">
    <property type="entry name" value="Alr1p-like"/>
    <property type="match status" value="1"/>
</dbReference>
<dbReference type="EMBL" id="BAUL01000223">
    <property type="protein sequence ID" value="GAD97945.1"/>
    <property type="molecule type" value="Genomic_DNA"/>
</dbReference>
<evidence type="ECO:0000256" key="6">
    <source>
        <dbReference type="SAM" id="MobiDB-lite"/>
    </source>
</evidence>
<dbReference type="InterPro" id="IPR045861">
    <property type="entry name" value="CorA_cytoplasmic_dom"/>
</dbReference>
<feature type="compositionally biased region" description="Basic and acidic residues" evidence="6">
    <location>
        <begin position="911"/>
        <end position="928"/>
    </location>
</feature>
<comment type="similarity">
    <text evidence="2">Belongs to the CorA metal ion transporter (MIT) (TC 1.A.35) family.</text>
</comment>
<proteinExistence type="inferred from homology"/>
<dbReference type="InParanoid" id="V5I3W8"/>
<feature type="transmembrane region" description="Helical" evidence="7">
    <location>
        <begin position="1377"/>
        <end position="1395"/>
    </location>
</feature>
<dbReference type="SUPFAM" id="SSF143865">
    <property type="entry name" value="CorA soluble domain-like"/>
    <property type="match status" value="1"/>
</dbReference>
<feature type="region of interest" description="Disordered" evidence="6">
    <location>
        <begin position="105"/>
        <end position="141"/>
    </location>
</feature>
<evidence type="ECO:0000256" key="1">
    <source>
        <dbReference type="ARBA" id="ARBA00004141"/>
    </source>
</evidence>
<evidence type="ECO:0000256" key="5">
    <source>
        <dbReference type="ARBA" id="ARBA00023136"/>
    </source>
</evidence>
<dbReference type="SUPFAM" id="SSF144083">
    <property type="entry name" value="Magnesium transport protein CorA, transmembrane region"/>
    <property type="match status" value="1"/>
</dbReference>
<dbReference type="Pfam" id="PF01544">
    <property type="entry name" value="CorA"/>
    <property type="match status" value="1"/>
</dbReference>
<dbReference type="InterPro" id="IPR044089">
    <property type="entry name" value="Alr1-like"/>
</dbReference>
<feature type="compositionally biased region" description="Polar residues" evidence="6">
    <location>
        <begin position="1"/>
        <end position="15"/>
    </location>
</feature>
<evidence type="ECO:0000313" key="8">
    <source>
        <dbReference type="EMBL" id="GAD97945.1"/>
    </source>
</evidence>
<dbReference type="FunFam" id="3.30.460.20:FF:000002">
    <property type="entry name" value="Cora family metal ion transporter"/>
    <property type="match status" value="1"/>
</dbReference>
<dbReference type="Gene3D" id="3.30.460.20">
    <property type="entry name" value="CorA soluble domain-like"/>
    <property type="match status" value="1"/>
</dbReference>
<gene>
    <name evidence="8" type="ORF">PVAR5_6631</name>
</gene>
<dbReference type="Gene3D" id="1.20.58.340">
    <property type="entry name" value="Magnesium transport protein CorA, transmembrane region"/>
    <property type="match status" value="2"/>
</dbReference>
<dbReference type="InterPro" id="IPR045863">
    <property type="entry name" value="CorA_TM1_TM2"/>
</dbReference>
<keyword evidence="4 7" id="KW-1133">Transmembrane helix</keyword>
<comment type="subcellular location">
    <subcellularLocation>
        <location evidence="1">Membrane</location>
        <topology evidence="1">Multi-pass membrane protein</topology>
    </subcellularLocation>
</comment>
<dbReference type="OrthoDB" id="29879at2759"/>
<dbReference type="InterPro" id="IPR024338">
    <property type="entry name" value="MID1/Yam8"/>
</dbReference>
<feature type="compositionally biased region" description="Low complexity" evidence="6">
    <location>
        <begin position="122"/>
        <end position="134"/>
    </location>
</feature>
<protein>
    <recommendedName>
        <fullName evidence="10">Cora family metal ion transporter</fullName>
    </recommendedName>
</protein>
<organism evidence="8 9">
    <name type="scientific">Byssochlamys spectabilis (strain No. 5 / NBRC 109023)</name>
    <name type="common">Paecilomyces variotii</name>
    <dbReference type="NCBI Taxonomy" id="1356009"/>
    <lineage>
        <taxon>Eukaryota</taxon>
        <taxon>Fungi</taxon>
        <taxon>Dikarya</taxon>
        <taxon>Ascomycota</taxon>
        <taxon>Pezizomycotina</taxon>
        <taxon>Eurotiomycetes</taxon>
        <taxon>Eurotiomycetidae</taxon>
        <taxon>Eurotiales</taxon>
        <taxon>Thermoascaceae</taxon>
        <taxon>Paecilomyces</taxon>
    </lineage>
</organism>
<dbReference type="eggNOG" id="ENOG502QPTQ">
    <property type="taxonomic scope" value="Eukaryota"/>
</dbReference>
<accession>V5I3W8</accession>
<feature type="region of interest" description="Disordered" evidence="6">
    <location>
        <begin position="1"/>
        <end position="58"/>
    </location>
</feature>
<evidence type="ECO:0000256" key="3">
    <source>
        <dbReference type="ARBA" id="ARBA00022692"/>
    </source>
</evidence>
<feature type="transmembrane region" description="Helical" evidence="7">
    <location>
        <begin position="629"/>
        <end position="653"/>
    </location>
</feature>
<evidence type="ECO:0000256" key="2">
    <source>
        <dbReference type="ARBA" id="ARBA00009765"/>
    </source>
</evidence>
<dbReference type="HOGENOM" id="CLU_005223_0_0_1"/>
<dbReference type="FunFam" id="1.20.58.340:FF:000008">
    <property type="entry name" value="CorA family metal ion transporter"/>
    <property type="match status" value="1"/>
</dbReference>
<feature type="compositionally biased region" description="Basic and acidic residues" evidence="6">
    <location>
        <begin position="21"/>
        <end position="32"/>
    </location>
</feature>
<dbReference type="Proteomes" id="UP000018001">
    <property type="component" value="Unassembled WGS sequence"/>
</dbReference>
<dbReference type="GO" id="GO:0005886">
    <property type="term" value="C:plasma membrane"/>
    <property type="evidence" value="ECO:0007669"/>
    <property type="project" value="TreeGrafter"/>
</dbReference>
<dbReference type="PANTHER" id="PTHR21535">
    <property type="entry name" value="MAGNESIUM AND COBALT TRANSPORT PROTEIN/MITOCHONDRIAL IMPORT INNER MEMBRANE TRANSLOCASE SUBUNIT TIM8"/>
    <property type="match status" value="1"/>
</dbReference>
<reference evidence="9" key="1">
    <citation type="journal article" date="2014" name="Genome Announc.">
        <title>Draft genome sequence of the formaldehyde-resistant fungus Byssochlamys spectabilis No. 5 (anamorph Paecilomyces variotii No. 5) (NBRC109023).</title>
        <authorList>
            <person name="Oka T."/>
            <person name="Ekino K."/>
            <person name="Fukuda K."/>
            <person name="Nomura Y."/>
        </authorList>
    </citation>
    <scope>NUCLEOTIDE SEQUENCE [LARGE SCALE GENOMIC DNA]</scope>
    <source>
        <strain evidence="9">No. 5 / NBRC 109023</strain>
    </source>
</reference>
<keyword evidence="3 7" id="KW-0812">Transmembrane</keyword>
<feature type="transmembrane region" description="Helical" evidence="7">
    <location>
        <begin position="773"/>
        <end position="790"/>
    </location>
</feature>
<evidence type="ECO:0000256" key="4">
    <source>
        <dbReference type="ARBA" id="ARBA00022989"/>
    </source>
</evidence>